<dbReference type="AlphaFoldDB" id="G5GIH7"/>
<dbReference type="EMBL" id="ACZL01000021">
    <property type="protein sequence ID" value="EHI55652.1"/>
    <property type="molecule type" value="Genomic_DNA"/>
</dbReference>
<dbReference type="Pfam" id="PF04294">
    <property type="entry name" value="VanW"/>
    <property type="match status" value="1"/>
</dbReference>
<accession>G5GIH7</accession>
<dbReference type="Pfam" id="PF07501">
    <property type="entry name" value="G5"/>
    <property type="match status" value="1"/>
</dbReference>
<dbReference type="InterPro" id="IPR011098">
    <property type="entry name" value="G5_dom"/>
</dbReference>
<reference evidence="4 5" key="1">
    <citation type="submission" date="2011-08" db="EMBL/GenBank/DDBJ databases">
        <title>The Genome Sequence of Johnsonella ignava ATCC 51276.</title>
        <authorList>
            <consortium name="The Broad Institute Genome Sequencing Platform"/>
            <person name="Earl A."/>
            <person name="Ward D."/>
            <person name="Feldgarden M."/>
            <person name="Gevers D."/>
            <person name="Izard J."/>
            <person name="Blanton J.M."/>
            <person name="Baranova O.V."/>
            <person name="Dewhirst F.E."/>
            <person name="Young S.K."/>
            <person name="Zeng Q."/>
            <person name="Gargeya S."/>
            <person name="Fitzgerald M."/>
            <person name="Haas B."/>
            <person name="Abouelleil A."/>
            <person name="Alvarado L."/>
            <person name="Arachchi H.M."/>
            <person name="Berlin A."/>
            <person name="Brown A."/>
            <person name="Chapman S.B."/>
            <person name="Chen Z."/>
            <person name="Dunbar C."/>
            <person name="Freedman E."/>
            <person name="Gearin G."/>
            <person name="Gellesch M."/>
            <person name="Goldberg J."/>
            <person name="Griggs A."/>
            <person name="Gujja S."/>
            <person name="Heiman D."/>
            <person name="Howarth C."/>
            <person name="Larson L."/>
            <person name="Lui A."/>
            <person name="MacDonald P.J.P."/>
            <person name="Montmayeur A."/>
            <person name="Murphy C."/>
            <person name="Neiman D."/>
            <person name="Pearson M."/>
            <person name="Priest M."/>
            <person name="Roberts A."/>
            <person name="Saif S."/>
            <person name="Shea T."/>
            <person name="Shenoy N."/>
            <person name="Sisk P."/>
            <person name="Stolte C."/>
            <person name="Sykes S."/>
            <person name="Wortman J."/>
            <person name="Nusbaum C."/>
            <person name="Birren B."/>
        </authorList>
    </citation>
    <scope>NUCLEOTIDE SEQUENCE [LARGE SCALE GENOMIC DNA]</scope>
    <source>
        <strain evidence="4 5">ATCC 51276</strain>
    </source>
</reference>
<evidence type="ECO:0000313" key="4">
    <source>
        <dbReference type="EMBL" id="EHI55652.1"/>
    </source>
</evidence>
<name>G5GIH7_9FIRM</name>
<proteinExistence type="predicted"/>
<evidence type="ECO:0000259" key="3">
    <source>
        <dbReference type="PROSITE" id="PS51109"/>
    </source>
</evidence>
<keyword evidence="5" id="KW-1185">Reference proteome</keyword>
<organism evidence="4 5">
    <name type="scientific">Johnsonella ignava ATCC 51276</name>
    <dbReference type="NCBI Taxonomy" id="679200"/>
    <lineage>
        <taxon>Bacteria</taxon>
        <taxon>Bacillati</taxon>
        <taxon>Bacillota</taxon>
        <taxon>Clostridia</taxon>
        <taxon>Lachnospirales</taxon>
        <taxon>Lachnospiraceae</taxon>
        <taxon>Johnsonella</taxon>
    </lineage>
</organism>
<dbReference type="InterPro" id="IPR007391">
    <property type="entry name" value="Vancomycin_resist_VanW"/>
</dbReference>
<gene>
    <name evidence="4" type="ORF">HMPREF9333_01367</name>
</gene>
<keyword evidence="1" id="KW-0732">Signal</keyword>
<dbReference type="eggNOG" id="COG2720">
    <property type="taxonomic scope" value="Bacteria"/>
</dbReference>
<sequence>MRLSPLMTKSALIAALAGIGLFINIDNSYAATVPSGLNVGNVQIEGLTPQEADEKIAAYADSIENRTIEIEVNGHKASTTAKDLGVEWKEVDMAKQAVNDYTAGNIVNRYMKQADLQQNPVNIDCKIETDRTKFDEFMDKNFDMFASKVSNASITRENGQFKIKDESDGVKIDKDSTKLKLDEALKSVQDGSQVNITADTEVDKAKIKRSDLEAIKDVLGTYTTDFSSSSAARANNIRVGSNKLNGHLLMPGEVLSGYENMKPFTAENGYQIAHAYENGQVVDSVGGGACQIATTLYNASLRAEIGIKERKNHSMTVSYCPASADAAIAGTYKDIKIVNNKDTPIYVESYTNGGKLTFTIWGKETRSADRKVEYVSEVLSNTPAGVTYKDDPSLPAGSQVKESAGHNGRTSRLWKVVTVNGAQVEKTLISTDTYMVSNSVYRRGTGAGKAAASSSAQGSDVSSSENTDPNPSNPGSSSTSPTKGNESPKETTKGPGSSTTEAVTPAPVVEPIGPGE</sequence>
<dbReference type="STRING" id="679200.HMPREF9333_01367"/>
<dbReference type="InterPro" id="IPR052913">
    <property type="entry name" value="Glycopeptide_resist_protein"/>
</dbReference>
<feature type="compositionally biased region" description="Low complexity" evidence="2">
    <location>
        <begin position="448"/>
        <end position="482"/>
    </location>
</feature>
<dbReference type="Pfam" id="PF12229">
    <property type="entry name" value="PG_binding_4"/>
    <property type="match status" value="1"/>
</dbReference>
<evidence type="ECO:0000256" key="2">
    <source>
        <dbReference type="SAM" id="MobiDB-lite"/>
    </source>
</evidence>
<evidence type="ECO:0000256" key="1">
    <source>
        <dbReference type="ARBA" id="ARBA00022729"/>
    </source>
</evidence>
<dbReference type="OrthoDB" id="9797191at2"/>
<dbReference type="SMART" id="SM01208">
    <property type="entry name" value="G5"/>
    <property type="match status" value="1"/>
</dbReference>
<comment type="caution">
    <text evidence="4">The sequence shown here is derived from an EMBL/GenBank/DDBJ whole genome shotgun (WGS) entry which is preliminary data.</text>
</comment>
<dbReference type="PROSITE" id="PS51109">
    <property type="entry name" value="G5"/>
    <property type="match status" value="1"/>
</dbReference>
<dbReference type="Gene3D" id="2.20.230.10">
    <property type="entry name" value="Resuscitation-promoting factor rpfb"/>
    <property type="match status" value="1"/>
</dbReference>
<dbReference type="InterPro" id="IPR022029">
    <property type="entry name" value="YoaR-like_PG-bd"/>
</dbReference>
<dbReference type="RefSeq" id="WP_005540966.1">
    <property type="nucleotide sequence ID" value="NZ_JH378832.1"/>
</dbReference>
<dbReference type="PATRIC" id="fig|679200.3.peg.1452"/>
<dbReference type="PANTHER" id="PTHR35788:SF1">
    <property type="entry name" value="EXPORTED PROTEIN"/>
    <property type="match status" value="1"/>
</dbReference>
<protein>
    <recommendedName>
        <fullName evidence="3">G5 domain-containing protein</fullName>
    </recommendedName>
</protein>
<evidence type="ECO:0000313" key="5">
    <source>
        <dbReference type="Proteomes" id="UP000003011"/>
    </source>
</evidence>
<feature type="region of interest" description="Disordered" evidence="2">
    <location>
        <begin position="385"/>
        <end position="410"/>
    </location>
</feature>
<dbReference type="HOGENOM" id="CLU_011572_2_0_9"/>
<dbReference type="Proteomes" id="UP000003011">
    <property type="component" value="Unassembled WGS sequence"/>
</dbReference>
<feature type="domain" description="G5" evidence="3">
    <location>
        <begin position="368"/>
        <end position="447"/>
    </location>
</feature>
<dbReference type="PANTHER" id="PTHR35788">
    <property type="entry name" value="EXPORTED PROTEIN-RELATED"/>
    <property type="match status" value="1"/>
</dbReference>
<feature type="region of interest" description="Disordered" evidence="2">
    <location>
        <begin position="448"/>
        <end position="516"/>
    </location>
</feature>